<dbReference type="InterPro" id="IPR050565">
    <property type="entry name" value="LYPA1-2/EST-like"/>
</dbReference>
<dbReference type="PANTHER" id="PTHR10655:SF17">
    <property type="entry name" value="LYSOPHOSPHOLIPASE-LIKE PROTEIN 1"/>
    <property type="match status" value="1"/>
</dbReference>
<comment type="similarity">
    <text evidence="1">Belongs to the AB hydrolase superfamily. AB hydrolase 2 family.</text>
</comment>
<dbReference type="EMBL" id="QFQP01000047">
    <property type="protein sequence ID" value="PZR05210.1"/>
    <property type="molecule type" value="Genomic_DNA"/>
</dbReference>
<proteinExistence type="inferred from homology"/>
<gene>
    <name evidence="4" type="ORF">DI536_32740</name>
</gene>
<dbReference type="InterPro" id="IPR003140">
    <property type="entry name" value="PLipase/COase/thioEstase"/>
</dbReference>
<protein>
    <recommendedName>
        <fullName evidence="3">Phospholipase/carboxylesterase/thioesterase domain-containing protein</fullName>
    </recommendedName>
</protein>
<evidence type="ECO:0000259" key="3">
    <source>
        <dbReference type="Pfam" id="PF02230"/>
    </source>
</evidence>
<evidence type="ECO:0000256" key="1">
    <source>
        <dbReference type="ARBA" id="ARBA00006499"/>
    </source>
</evidence>
<name>A0A2W5SR51_9BACT</name>
<dbReference type="Pfam" id="PF02230">
    <property type="entry name" value="Abhydrolase_2"/>
    <property type="match status" value="1"/>
</dbReference>
<dbReference type="PROSITE" id="PS51257">
    <property type="entry name" value="PROKAR_LIPOPROTEIN"/>
    <property type="match status" value="1"/>
</dbReference>
<dbReference type="Proteomes" id="UP000249061">
    <property type="component" value="Unassembled WGS sequence"/>
</dbReference>
<evidence type="ECO:0000313" key="5">
    <source>
        <dbReference type="Proteomes" id="UP000249061"/>
    </source>
</evidence>
<evidence type="ECO:0000256" key="2">
    <source>
        <dbReference type="ARBA" id="ARBA00022801"/>
    </source>
</evidence>
<dbReference type="GO" id="GO:0016787">
    <property type="term" value="F:hydrolase activity"/>
    <property type="evidence" value="ECO:0007669"/>
    <property type="project" value="UniProtKB-KW"/>
</dbReference>
<keyword evidence="2" id="KW-0378">Hydrolase</keyword>
<accession>A0A2W5SR51</accession>
<dbReference type="PANTHER" id="PTHR10655">
    <property type="entry name" value="LYSOPHOSPHOLIPASE-RELATED"/>
    <property type="match status" value="1"/>
</dbReference>
<dbReference type="InterPro" id="IPR029058">
    <property type="entry name" value="AB_hydrolase_fold"/>
</dbReference>
<sequence length="234" mass="25080">MPVVGKRAVWLLLAFVVGCTKTAPEALPKPPRVLSIAPTAERARLLVVLHGVGSNADNMFETAKVLAPMAPDAEVLIPDGLFPWSGGPSGREWYSLQNITDAERAGRVEPAAVALSAWLDEELASRKLDGSKLIVVGFSQGAGLAEWLAVRRKPAPVAIALSGRFFEASGAKAEGARVLVVHGTDDRVVPLAYGQMAFTQLQARGANVELEVFPQLGHTIDQRVLSRVQQFLTR</sequence>
<feature type="domain" description="Phospholipase/carboxylesterase/thioesterase" evidence="3">
    <location>
        <begin position="37"/>
        <end position="233"/>
    </location>
</feature>
<reference evidence="4 5" key="1">
    <citation type="submission" date="2017-08" db="EMBL/GenBank/DDBJ databases">
        <title>Infants hospitalized years apart are colonized by the same room-sourced microbial strains.</title>
        <authorList>
            <person name="Brooks B."/>
            <person name="Olm M.R."/>
            <person name="Firek B.A."/>
            <person name="Baker R."/>
            <person name="Thomas B.C."/>
            <person name="Morowitz M.J."/>
            <person name="Banfield J.F."/>
        </authorList>
    </citation>
    <scope>NUCLEOTIDE SEQUENCE [LARGE SCALE GENOMIC DNA]</scope>
    <source>
        <strain evidence="4">S2_003_000_R2_14</strain>
    </source>
</reference>
<comment type="caution">
    <text evidence="4">The sequence shown here is derived from an EMBL/GenBank/DDBJ whole genome shotgun (WGS) entry which is preliminary data.</text>
</comment>
<evidence type="ECO:0000313" key="4">
    <source>
        <dbReference type="EMBL" id="PZR05210.1"/>
    </source>
</evidence>
<dbReference type="SUPFAM" id="SSF53474">
    <property type="entry name" value="alpha/beta-Hydrolases"/>
    <property type="match status" value="1"/>
</dbReference>
<dbReference type="AlphaFoldDB" id="A0A2W5SR51"/>
<organism evidence="4 5">
    <name type="scientific">Archangium gephyra</name>
    <dbReference type="NCBI Taxonomy" id="48"/>
    <lineage>
        <taxon>Bacteria</taxon>
        <taxon>Pseudomonadati</taxon>
        <taxon>Myxococcota</taxon>
        <taxon>Myxococcia</taxon>
        <taxon>Myxococcales</taxon>
        <taxon>Cystobacterineae</taxon>
        <taxon>Archangiaceae</taxon>
        <taxon>Archangium</taxon>
    </lineage>
</organism>
<dbReference type="Gene3D" id="3.40.50.1820">
    <property type="entry name" value="alpha/beta hydrolase"/>
    <property type="match status" value="1"/>
</dbReference>